<dbReference type="EMBL" id="AAXD02000018">
    <property type="protein sequence ID" value="EDN83948.1"/>
    <property type="molecule type" value="Genomic_DNA"/>
</dbReference>
<comment type="caution">
    <text evidence="1">The sequence shown here is derived from an EMBL/GenBank/DDBJ whole genome shotgun (WGS) entry which is preliminary data.</text>
</comment>
<accession>A7A4W6</accession>
<organism evidence="1 2">
    <name type="scientific">Bifidobacterium adolescentis L2-32</name>
    <dbReference type="NCBI Taxonomy" id="411481"/>
    <lineage>
        <taxon>Bacteria</taxon>
        <taxon>Bacillati</taxon>
        <taxon>Actinomycetota</taxon>
        <taxon>Actinomycetes</taxon>
        <taxon>Bifidobacteriales</taxon>
        <taxon>Bifidobacteriaceae</taxon>
        <taxon>Bifidobacterium</taxon>
    </lineage>
</organism>
<dbReference type="HOGENOM" id="CLU_3363530_0_0_11"/>
<dbReference type="Proteomes" id="UP000003773">
    <property type="component" value="Unassembled WGS sequence"/>
</dbReference>
<dbReference type="AlphaFoldDB" id="A7A4W6"/>
<protein>
    <submittedName>
        <fullName evidence="1">Uncharacterized protein</fullName>
    </submittedName>
</protein>
<reference evidence="1 2" key="1">
    <citation type="submission" date="2007-04" db="EMBL/GenBank/DDBJ databases">
        <authorList>
            <person name="Fulton L."/>
            <person name="Clifton S."/>
            <person name="Fulton B."/>
            <person name="Xu J."/>
            <person name="Minx P."/>
            <person name="Pepin K.H."/>
            <person name="Johnson M."/>
            <person name="Thiruvilangam P."/>
            <person name="Bhonagiri V."/>
            <person name="Nash W.E."/>
            <person name="Mardis E.R."/>
            <person name="Wilson R.K."/>
        </authorList>
    </citation>
    <scope>NUCLEOTIDE SEQUENCE [LARGE SCALE GENOMIC DNA]</scope>
    <source>
        <strain evidence="1 2">L2-32</strain>
    </source>
</reference>
<evidence type="ECO:0000313" key="1">
    <source>
        <dbReference type="EMBL" id="EDN83948.1"/>
    </source>
</evidence>
<name>A7A4W6_BIFAD</name>
<evidence type="ECO:0000313" key="2">
    <source>
        <dbReference type="Proteomes" id="UP000003773"/>
    </source>
</evidence>
<reference evidence="1 2" key="2">
    <citation type="submission" date="2007-05" db="EMBL/GenBank/DDBJ databases">
        <title>Draft genome sequence of Bifidobacterium adolescentis (L2-32).</title>
        <authorList>
            <person name="Sudarsanam P."/>
            <person name="Ley R."/>
            <person name="Guruge J."/>
            <person name="Turnbaugh P.J."/>
            <person name="Mahowald M."/>
            <person name="Liep D."/>
            <person name="Gordon J."/>
        </authorList>
    </citation>
    <scope>NUCLEOTIDE SEQUENCE [LARGE SCALE GENOMIC DNA]</scope>
    <source>
        <strain evidence="1 2">L2-32</strain>
    </source>
</reference>
<sequence>MSHTFPLYDVPCGCPCRFHAETCRIRAKSTMLIVG</sequence>
<gene>
    <name evidence="1" type="ORF">BIFADO_00878</name>
</gene>
<proteinExistence type="predicted"/>